<name>A0A5N5QAN4_9AGAM</name>
<comment type="caution">
    <text evidence="2">The sequence shown here is derived from an EMBL/GenBank/DDBJ whole genome shotgun (WGS) entry which is preliminary data.</text>
</comment>
<gene>
    <name evidence="2" type="ORF">CTheo_8094</name>
</gene>
<dbReference type="OrthoDB" id="5569250at2759"/>
<dbReference type="EMBL" id="SSOP01000448">
    <property type="protein sequence ID" value="KAB5588461.1"/>
    <property type="molecule type" value="Genomic_DNA"/>
</dbReference>
<evidence type="ECO:0000313" key="3">
    <source>
        <dbReference type="Proteomes" id="UP000383932"/>
    </source>
</evidence>
<evidence type="ECO:0008006" key="4">
    <source>
        <dbReference type="Google" id="ProtNLM"/>
    </source>
</evidence>
<evidence type="ECO:0000313" key="2">
    <source>
        <dbReference type="EMBL" id="KAB5588461.1"/>
    </source>
</evidence>
<sequence>MSKLEGRALELYKFLDETQYERFNRAIDDAPLLDRKSPNLQFKHQLFHDAESVFWVIACTLARSTRPTSEAEVEWHDELKAFTHAMDSHIPGPNKVDPRFLCPDLGTWRNILHQDLVCMAPMISQMHKYIWPEWALRDKLDPEHAHEALMRLLLTEIVHIDDTVDIPLSIGTRSLPRLPKKPPPVPSITLQAPPDGPGPSSSKKRNVSELGDAAVTNPTPRRSPHLAGHGDPEPSSGARTPAINPCNVLNERVLEQS</sequence>
<evidence type="ECO:0000256" key="1">
    <source>
        <dbReference type="SAM" id="MobiDB-lite"/>
    </source>
</evidence>
<protein>
    <recommendedName>
        <fullName evidence="4">Fungal-type protein kinase domain-containing protein</fullName>
    </recommendedName>
</protein>
<keyword evidence="3" id="KW-1185">Reference proteome</keyword>
<accession>A0A5N5QAN4</accession>
<proteinExistence type="predicted"/>
<feature type="region of interest" description="Disordered" evidence="1">
    <location>
        <begin position="172"/>
        <end position="257"/>
    </location>
</feature>
<organism evidence="2 3">
    <name type="scientific">Ceratobasidium theobromae</name>
    <dbReference type="NCBI Taxonomy" id="1582974"/>
    <lineage>
        <taxon>Eukaryota</taxon>
        <taxon>Fungi</taxon>
        <taxon>Dikarya</taxon>
        <taxon>Basidiomycota</taxon>
        <taxon>Agaricomycotina</taxon>
        <taxon>Agaricomycetes</taxon>
        <taxon>Cantharellales</taxon>
        <taxon>Ceratobasidiaceae</taxon>
        <taxon>Ceratobasidium</taxon>
    </lineage>
</organism>
<dbReference type="Proteomes" id="UP000383932">
    <property type="component" value="Unassembled WGS sequence"/>
</dbReference>
<dbReference type="AlphaFoldDB" id="A0A5N5QAN4"/>
<reference evidence="2 3" key="1">
    <citation type="journal article" date="2019" name="Fungal Biol. Biotechnol.">
        <title>Draft genome sequence of fastidious pathogen Ceratobasidium theobromae, which causes vascular-streak dieback in Theobroma cacao.</title>
        <authorList>
            <person name="Ali S.S."/>
            <person name="Asman A."/>
            <person name="Shao J."/>
            <person name="Firmansyah A.P."/>
            <person name="Susilo A.W."/>
            <person name="Rosmana A."/>
            <person name="McMahon P."/>
            <person name="Junaid M."/>
            <person name="Guest D."/>
            <person name="Kheng T.Y."/>
            <person name="Meinhardt L.W."/>
            <person name="Bailey B.A."/>
        </authorList>
    </citation>
    <scope>NUCLEOTIDE SEQUENCE [LARGE SCALE GENOMIC DNA]</scope>
    <source>
        <strain evidence="2 3">CT2</strain>
    </source>
</reference>